<dbReference type="STRING" id="946677.SAMN05444484_1011422"/>
<name>A0A1M7AFZ8_9FLAO</name>
<organism evidence="1 2">
    <name type="scientific">Flavobacterium chilense</name>
    <dbReference type="NCBI Taxonomy" id="946677"/>
    <lineage>
        <taxon>Bacteria</taxon>
        <taxon>Pseudomonadati</taxon>
        <taxon>Bacteroidota</taxon>
        <taxon>Flavobacteriia</taxon>
        <taxon>Flavobacteriales</taxon>
        <taxon>Flavobacteriaceae</taxon>
        <taxon>Flavobacterium</taxon>
    </lineage>
</organism>
<gene>
    <name evidence="1" type="ORF">SAMN05444484_1011422</name>
</gene>
<reference evidence="2" key="1">
    <citation type="submission" date="2016-11" db="EMBL/GenBank/DDBJ databases">
        <authorList>
            <person name="Varghese N."/>
            <person name="Submissions S."/>
        </authorList>
    </citation>
    <scope>NUCLEOTIDE SEQUENCE [LARGE SCALE GENOMIC DNA]</scope>
    <source>
        <strain evidence="2">DSM 24724</strain>
    </source>
</reference>
<dbReference type="EMBL" id="FRBT01000001">
    <property type="protein sequence ID" value="SHL41713.1"/>
    <property type="molecule type" value="Genomic_DNA"/>
</dbReference>
<accession>A0A1M7AFZ8</accession>
<evidence type="ECO:0000313" key="2">
    <source>
        <dbReference type="Proteomes" id="UP000184028"/>
    </source>
</evidence>
<dbReference type="AlphaFoldDB" id="A0A1M7AFZ8"/>
<proteinExistence type="predicted"/>
<dbReference type="Proteomes" id="UP000184028">
    <property type="component" value="Unassembled WGS sequence"/>
</dbReference>
<keyword evidence="2" id="KW-1185">Reference proteome</keyword>
<sequence length="82" mass="9807">MESLNNSEKKIYIENLINKRKGEIEFTEFCNIISTGARLLDNRYLYFYFKAKFDGHEQNFSVRFSQDLMVLNFGFPSYIKCK</sequence>
<evidence type="ECO:0000313" key="1">
    <source>
        <dbReference type="EMBL" id="SHL41713.1"/>
    </source>
</evidence>
<protein>
    <submittedName>
        <fullName evidence="1">Uncharacterized protein</fullName>
    </submittedName>
</protein>